<keyword evidence="6 7" id="KW-0472">Membrane</keyword>
<dbReference type="SUPFAM" id="SSF50182">
    <property type="entry name" value="Sm-like ribonucleoproteins"/>
    <property type="match status" value="1"/>
</dbReference>
<dbReference type="PANTHER" id="PTHR30221:SF1">
    <property type="entry name" value="SMALL-CONDUCTANCE MECHANOSENSITIVE CHANNEL"/>
    <property type="match status" value="1"/>
</dbReference>
<evidence type="ECO:0000259" key="8">
    <source>
        <dbReference type="Pfam" id="PF00924"/>
    </source>
</evidence>
<dbReference type="Pfam" id="PF21082">
    <property type="entry name" value="MS_channel_3rd"/>
    <property type="match status" value="1"/>
</dbReference>
<dbReference type="InterPro" id="IPR010920">
    <property type="entry name" value="LSM_dom_sf"/>
</dbReference>
<evidence type="ECO:0000256" key="2">
    <source>
        <dbReference type="ARBA" id="ARBA00008017"/>
    </source>
</evidence>
<keyword evidence="7" id="KW-0813">Transport</keyword>
<dbReference type="InterPro" id="IPR049278">
    <property type="entry name" value="MS_channel_C"/>
</dbReference>
<name>A0ABT7XPN5_9NEIS</name>
<dbReference type="SUPFAM" id="SSF82689">
    <property type="entry name" value="Mechanosensitive channel protein MscS (YggB), C-terminal domain"/>
    <property type="match status" value="1"/>
</dbReference>
<comment type="subcellular location">
    <subcellularLocation>
        <location evidence="7">Cell inner membrane</location>
        <topology evidence="7">Multi-pass membrane protein</topology>
    </subcellularLocation>
    <subcellularLocation>
        <location evidence="1">Cell membrane</location>
        <topology evidence="1">Multi-pass membrane protein</topology>
    </subcellularLocation>
</comment>
<keyword evidence="11" id="KW-1185">Reference proteome</keyword>
<dbReference type="InterPro" id="IPR045275">
    <property type="entry name" value="MscS_archaea/bacteria_type"/>
</dbReference>
<gene>
    <name evidence="10" type="ORF">QU481_12820</name>
</gene>
<dbReference type="PANTHER" id="PTHR30221">
    <property type="entry name" value="SMALL-CONDUCTANCE MECHANOSENSITIVE CHANNEL"/>
    <property type="match status" value="1"/>
</dbReference>
<keyword evidence="3" id="KW-1003">Cell membrane</keyword>
<proteinExistence type="inferred from homology"/>
<dbReference type="InterPro" id="IPR006685">
    <property type="entry name" value="MscS_channel_2nd"/>
</dbReference>
<keyword evidence="4 7" id="KW-0812">Transmembrane</keyword>
<evidence type="ECO:0000256" key="5">
    <source>
        <dbReference type="ARBA" id="ARBA00022989"/>
    </source>
</evidence>
<evidence type="ECO:0000313" key="10">
    <source>
        <dbReference type="EMBL" id="MDN0075768.1"/>
    </source>
</evidence>
<dbReference type="RefSeq" id="WP_289830410.1">
    <property type="nucleotide sequence ID" value="NZ_JAUEDK010000021.1"/>
</dbReference>
<reference evidence="10" key="1">
    <citation type="submission" date="2023-06" db="EMBL/GenBank/DDBJ databases">
        <authorList>
            <person name="Zhang S."/>
        </authorList>
    </citation>
    <scope>NUCLEOTIDE SEQUENCE</scope>
    <source>
        <strain evidence="10">SG2303</strain>
    </source>
</reference>
<evidence type="ECO:0000256" key="1">
    <source>
        <dbReference type="ARBA" id="ARBA00004651"/>
    </source>
</evidence>
<evidence type="ECO:0000259" key="9">
    <source>
        <dbReference type="Pfam" id="PF21082"/>
    </source>
</evidence>
<evidence type="ECO:0000256" key="3">
    <source>
        <dbReference type="ARBA" id="ARBA00022475"/>
    </source>
</evidence>
<evidence type="ECO:0000256" key="7">
    <source>
        <dbReference type="RuleBase" id="RU369025"/>
    </source>
</evidence>
<sequence length="294" mass="32813">MLNTDHYLQLVERLSDNLLTGLASIGLNLLLALLIVRLGWKISRRAERVLDASLSRSQRIDDTLKPLLKSLLSWALKILTLALALSQIGVQMATIAAMLGAAGLAVGLALQGTLQNIAAGIMLVLLRPFQVDEYIECGSIQGTVHEIGLFNTLVERFDGIYQYVPNSQLWSGSVLNYSRNSQRRLDVPVKIDFRADTDRALALLDRFIRQHPQTLAEPAPRVMVLDVNDAFTTLNIRAWTRNDNYWDFRWDVYSKVRALLEDDGIPLAVPSYQVFAPENAAAEQPVPVPPRTKV</sequence>
<organism evidence="10 11">
    <name type="scientific">Crenobacter oryzisoli</name>
    <dbReference type="NCBI Taxonomy" id="3056844"/>
    <lineage>
        <taxon>Bacteria</taxon>
        <taxon>Pseudomonadati</taxon>
        <taxon>Pseudomonadota</taxon>
        <taxon>Betaproteobacteria</taxon>
        <taxon>Neisseriales</taxon>
        <taxon>Neisseriaceae</taxon>
        <taxon>Crenobacter</taxon>
    </lineage>
</organism>
<feature type="transmembrane region" description="Helical" evidence="7">
    <location>
        <begin position="74"/>
        <end position="98"/>
    </location>
</feature>
<dbReference type="InterPro" id="IPR023408">
    <property type="entry name" value="MscS_beta-dom_sf"/>
</dbReference>
<feature type="domain" description="Mechanosensitive ion channel MscS" evidence="8">
    <location>
        <begin position="113"/>
        <end position="179"/>
    </location>
</feature>
<comment type="function">
    <text evidence="7">Mechanosensitive channel that participates in the regulation of osmotic pressure changes within the cell, opening in response to stretch forces in the membrane lipid bilayer, without the need for other proteins. Contributes to normal resistance to hypoosmotic shock. Forms an ion channel of 1.0 nanosiemens conductance with a slight preference for anions.</text>
</comment>
<comment type="similarity">
    <text evidence="2 7">Belongs to the MscS (TC 1.A.23) family.</text>
</comment>
<dbReference type="Gene3D" id="3.30.70.100">
    <property type="match status" value="1"/>
</dbReference>
<dbReference type="InterPro" id="IPR011066">
    <property type="entry name" value="MscS_channel_C_sf"/>
</dbReference>
<dbReference type="Gene3D" id="2.30.30.60">
    <property type="match status" value="1"/>
</dbReference>
<feature type="transmembrane region" description="Helical" evidence="7">
    <location>
        <begin position="20"/>
        <end position="40"/>
    </location>
</feature>
<comment type="caution">
    <text evidence="10">The sequence shown here is derived from an EMBL/GenBank/DDBJ whole genome shotgun (WGS) entry which is preliminary data.</text>
</comment>
<dbReference type="InterPro" id="IPR011014">
    <property type="entry name" value="MscS_channel_TM-2"/>
</dbReference>
<evidence type="ECO:0000313" key="11">
    <source>
        <dbReference type="Proteomes" id="UP001168540"/>
    </source>
</evidence>
<evidence type="ECO:0000256" key="6">
    <source>
        <dbReference type="ARBA" id="ARBA00023136"/>
    </source>
</evidence>
<keyword evidence="5 7" id="KW-1133">Transmembrane helix</keyword>
<dbReference type="SUPFAM" id="SSF82861">
    <property type="entry name" value="Mechanosensitive channel protein MscS (YggB), transmembrane region"/>
    <property type="match status" value="1"/>
</dbReference>
<dbReference type="Gene3D" id="1.10.287.1260">
    <property type="match status" value="1"/>
</dbReference>
<feature type="domain" description="Mechanosensitive ion channel MscS C-terminal" evidence="9">
    <location>
        <begin position="187"/>
        <end position="266"/>
    </location>
</feature>
<protein>
    <recommendedName>
        <fullName evidence="7">Small-conductance mechanosensitive channel</fullName>
    </recommendedName>
</protein>
<comment type="caution">
    <text evidence="7">Lacks conserved residue(s) required for the propagation of feature annotation.</text>
</comment>
<dbReference type="EMBL" id="JAUEDK010000021">
    <property type="protein sequence ID" value="MDN0075768.1"/>
    <property type="molecule type" value="Genomic_DNA"/>
</dbReference>
<evidence type="ECO:0000256" key="4">
    <source>
        <dbReference type="ARBA" id="ARBA00022692"/>
    </source>
</evidence>
<comment type="subunit">
    <text evidence="7">Homoheptamer.</text>
</comment>
<dbReference type="Pfam" id="PF00924">
    <property type="entry name" value="MS_channel_2nd"/>
    <property type="match status" value="1"/>
</dbReference>
<keyword evidence="7" id="KW-0997">Cell inner membrane</keyword>
<accession>A0ABT7XPN5</accession>
<dbReference type="Proteomes" id="UP001168540">
    <property type="component" value="Unassembled WGS sequence"/>
</dbReference>
<keyword evidence="7" id="KW-0407">Ion channel</keyword>
<keyword evidence="7" id="KW-0406">Ion transport</keyword>